<evidence type="ECO:0000256" key="4">
    <source>
        <dbReference type="ARBA" id="ARBA00022679"/>
    </source>
</evidence>
<gene>
    <name evidence="8" type="ORF">F5878DRAFT_538283</name>
</gene>
<reference evidence="8" key="1">
    <citation type="submission" date="2022-08" db="EMBL/GenBank/DDBJ databases">
        <authorList>
            <consortium name="DOE Joint Genome Institute"/>
            <person name="Min B."/>
            <person name="Riley R."/>
            <person name="Sierra-Patev S."/>
            <person name="Naranjo-Ortiz M."/>
            <person name="Looney B."/>
            <person name="Konkel Z."/>
            <person name="Slot J.C."/>
            <person name="Sakamoto Y."/>
            <person name="Steenwyk J.L."/>
            <person name="Rokas A."/>
            <person name="Carro J."/>
            <person name="Camarero S."/>
            <person name="Ferreira P."/>
            <person name="Molpeceres G."/>
            <person name="Ruiz-Duenas F.J."/>
            <person name="Serrano A."/>
            <person name="Henrissat B."/>
            <person name="Drula E."/>
            <person name="Hughes K.W."/>
            <person name="Mata J.L."/>
            <person name="Ishikawa N.K."/>
            <person name="Vargas-Isla R."/>
            <person name="Ushijima S."/>
            <person name="Smith C.A."/>
            <person name="Ahrendt S."/>
            <person name="Andreopoulos W."/>
            <person name="He G."/>
            <person name="Labutti K."/>
            <person name="Lipzen A."/>
            <person name="Ng V."/>
            <person name="Sandor L."/>
            <person name="Barry K."/>
            <person name="Martinez A.T."/>
            <person name="Xiao Y."/>
            <person name="Gibbons J.G."/>
            <person name="Terashima K."/>
            <person name="Hibbett D.S."/>
            <person name="Grigoriev I.V."/>
        </authorList>
    </citation>
    <scope>NUCLEOTIDE SEQUENCE</scope>
    <source>
        <strain evidence="8">TFB9207</strain>
    </source>
</reference>
<dbReference type="EMBL" id="MU806206">
    <property type="protein sequence ID" value="KAJ3838047.1"/>
    <property type="molecule type" value="Genomic_DNA"/>
</dbReference>
<keyword evidence="9" id="KW-1185">Reference proteome</keyword>
<protein>
    <submittedName>
        <fullName evidence="8">S-adenosyl-L-methionine-dependent methyltransferase</fullName>
    </submittedName>
</protein>
<keyword evidence="4" id="KW-0808">Transferase</keyword>
<dbReference type="Pfam" id="PF05175">
    <property type="entry name" value="MTS"/>
    <property type="match status" value="1"/>
</dbReference>
<sequence>MIPTPDLSHLSAQDYEQVYEPAEDTFLMLDALEADAEELRSMNASVFLEVGSGSGCVSAFARSILGPNTLYLATDINDRACDCTQRTALQNKAALDVIHTSLTQGIYSRLRNSVGVMCFNPPYVPTISTEASEAQNLRGIEGSWAGGSDGMQVTNMFLETVHELLSANGRFYLVAVKENNILEIQQRMAQLYHLKSKIVLSRRAGREHLSIVRFEHDGVTLELNSL</sequence>
<dbReference type="GO" id="GO:0005634">
    <property type="term" value="C:nucleus"/>
    <property type="evidence" value="ECO:0007669"/>
    <property type="project" value="UniProtKB-SubCell"/>
</dbReference>
<keyword evidence="5" id="KW-0949">S-adenosyl-L-methionine</keyword>
<comment type="caution">
    <text evidence="8">The sequence shown here is derived from an EMBL/GenBank/DDBJ whole genome shotgun (WGS) entry which is preliminary data.</text>
</comment>
<evidence type="ECO:0000256" key="5">
    <source>
        <dbReference type="ARBA" id="ARBA00022691"/>
    </source>
</evidence>
<evidence type="ECO:0000256" key="1">
    <source>
        <dbReference type="ARBA" id="ARBA00004123"/>
    </source>
</evidence>
<evidence type="ECO:0000313" key="9">
    <source>
        <dbReference type="Proteomes" id="UP001163846"/>
    </source>
</evidence>
<dbReference type="PANTHER" id="PTHR45875:SF1">
    <property type="entry name" value="METHYLTRANSFERASE N6AMT1"/>
    <property type="match status" value="1"/>
</dbReference>
<proteinExistence type="inferred from homology"/>
<comment type="subcellular location">
    <subcellularLocation>
        <location evidence="1">Nucleus</location>
    </subcellularLocation>
</comment>
<evidence type="ECO:0000256" key="3">
    <source>
        <dbReference type="ARBA" id="ARBA00022603"/>
    </source>
</evidence>
<comment type="similarity">
    <text evidence="2">Belongs to the eukaryotic/archaeal PrmC-related family.</text>
</comment>
<feature type="domain" description="Methyltransferase small" evidence="7">
    <location>
        <begin position="39"/>
        <end position="133"/>
    </location>
</feature>
<dbReference type="InterPro" id="IPR052190">
    <property type="entry name" value="Euk-Arch_PrmC-MTase"/>
</dbReference>
<dbReference type="FunFam" id="3.40.50.150:FF:000077">
    <property type="entry name" value="HemK methyltransferase family member 2"/>
    <property type="match status" value="1"/>
</dbReference>
<evidence type="ECO:0000313" key="8">
    <source>
        <dbReference type="EMBL" id="KAJ3838047.1"/>
    </source>
</evidence>
<name>A0AA38UDN6_9AGAR</name>
<dbReference type="InterPro" id="IPR029063">
    <property type="entry name" value="SAM-dependent_MTases_sf"/>
</dbReference>
<dbReference type="GO" id="GO:0032259">
    <property type="term" value="P:methylation"/>
    <property type="evidence" value="ECO:0007669"/>
    <property type="project" value="UniProtKB-KW"/>
</dbReference>
<dbReference type="AlphaFoldDB" id="A0AA38UDN6"/>
<evidence type="ECO:0000259" key="7">
    <source>
        <dbReference type="Pfam" id="PF05175"/>
    </source>
</evidence>
<dbReference type="PANTHER" id="PTHR45875">
    <property type="entry name" value="METHYLTRANSFERASE N6AMT1"/>
    <property type="match status" value="1"/>
</dbReference>
<keyword evidence="3 8" id="KW-0489">Methyltransferase</keyword>
<dbReference type="GO" id="GO:0035657">
    <property type="term" value="C:eRF1 methyltransferase complex"/>
    <property type="evidence" value="ECO:0007669"/>
    <property type="project" value="TreeGrafter"/>
</dbReference>
<accession>A0AA38UDN6</accession>
<organism evidence="8 9">
    <name type="scientific">Lentinula raphanica</name>
    <dbReference type="NCBI Taxonomy" id="153919"/>
    <lineage>
        <taxon>Eukaryota</taxon>
        <taxon>Fungi</taxon>
        <taxon>Dikarya</taxon>
        <taxon>Basidiomycota</taxon>
        <taxon>Agaricomycotina</taxon>
        <taxon>Agaricomycetes</taxon>
        <taxon>Agaricomycetidae</taxon>
        <taxon>Agaricales</taxon>
        <taxon>Marasmiineae</taxon>
        <taxon>Omphalotaceae</taxon>
        <taxon>Lentinula</taxon>
    </lineage>
</organism>
<dbReference type="InterPro" id="IPR007848">
    <property type="entry name" value="Small_mtfrase_dom"/>
</dbReference>
<keyword evidence="6" id="KW-0539">Nucleus</keyword>
<dbReference type="Proteomes" id="UP001163846">
    <property type="component" value="Unassembled WGS sequence"/>
</dbReference>
<dbReference type="GO" id="GO:0008276">
    <property type="term" value="F:protein methyltransferase activity"/>
    <property type="evidence" value="ECO:0007669"/>
    <property type="project" value="TreeGrafter"/>
</dbReference>
<evidence type="ECO:0000256" key="6">
    <source>
        <dbReference type="ARBA" id="ARBA00023242"/>
    </source>
</evidence>
<dbReference type="SUPFAM" id="SSF53335">
    <property type="entry name" value="S-adenosyl-L-methionine-dependent methyltransferases"/>
    <property type="match status" value="1"/>
</dbReference>
<dbReference type="Gene3D" id="3.40.50.150">
    <property type="entry name" value="Vaccinia Virus protein VP39"/>
    <property type="match status" value="1"/>
</dbReference>
<evidence type="ECO:0000256" key="2">
    <source>
        <dbReference type="ARBA" id="ARBA00006149"/>
    </source>
</evidence>
<dbReference type="GO" id="GO:0008757">
    <property type="term" value="F:S-adenosylmethionine-dependent methyltransferase activity"/>
    <property type="evidence" value="ECO:0007669"/>
    <property type="project" value="TreeGrafter"/>
</dbReference>